<keyword evidence="2" id="KW-1185">Reference proteome</keyword>
<accession>A0A498NCD6</accession>
<dbReference type="InterPro" id="IPR016187">
    <property type="entry name" value="CTDL_fold"/>
</dbReference>
<gene>
    <name evidence="1" type="ORF">ROHU_004949</name>
</gene>
<dbReference type="PANTHER" id="PTHR45710:SF26">
    <property type="entry name" value="RH26557P"/>
    <property type="match status" value="1"/>
</dbReference>
<dbReference type="InterPro" id="IPR050828">
    <property type="entry name" value="C-type_lectin/matrix_domain"/>
</dbReference>
<dbReference type="Gene3D" id="3.10.100.10">
    <property type="entry name" value="Mannose-Binding Protein A, subunit A"/>
    <property type="match status" value="1"/>
</dbReference>
<comment type="caution">
    <text evidence="1">The sequence shown here is derived from an EMBL/GenBank/DDBJ whole genome shotgun (WGS) entry which is preliminary data.</text>
</comment>
<dbReference type="AlphaFoldDB" id="A0A498NCD6"/>
<dbReference type="PANTHER" id="PTHR45710">
    <property type="entry name" value="C-TYPE LECTIN DOMAIN-CONTAINING PROTEIN 180"/>
    <property type="match status" value="1"/>
</dbReference>
<name>A0A498NCD6_LABRO</name>
<evidence type="ECO:0000313" key="1">
    <source>
        <dbReference type="EMBL" id="RXN30353.1"/>
    </source>
</evidence>
<dbReference type="Proteomes" id="UP000290572">
    <property type="component" value="Unassembled WGS sequence"/>
</dbReference>
<proteinExistence type="predicted"/>
<dbReference type="GO" id="GO:0030246">
    <property type="term" value="F:carbohydrate binding"/>
    <property type="evidence" value="ECO:0007669"/>
    <property type="project" value="UniProtKB-KW"/>
</dbReference>
<protein>
    <submittedName>
        <fullName evidence="1">C-type lectin domain family 9 member A-like protein</fullName>
    </submittedName>
</protein>
<dbReference type="InterPro" id="IPR016186">
    <property type="entry name" value="C-type_lectin-like/link_sf"/>
</dbReference>
<keyword evidence="1" id="KW-0430">Lectin</keyword>
<reference evidence="1 2" key="1">
    <citation type="submission" date="2018-03" db="EMBL/GenBank/DDBJ databases">
        <title>Draft genome sequence of Rohu Carp (Labeo rohita).</title>
        <authorList>
            <person name="Das P."/>
            <person name="Kushwaha B."/>
            <person name="Joshi C.G."/>
            <person name="Kumar D."/>
            <person name="Nagpure N.S."/>
            <person name="Sahoo L."/>
            <person name="Das S.P."/>
            <person name="Bit A."/>
            <person name="Patnaik S."/>
            <person name="Meher P.K."/>
            <person name="Jayasankar P."/>
            <person name="Koringa P.G."/>
            <person name="Patel N.V."/>
            <person name="Hinsu A.T."/>
            <person name="Kumar R."/>
            <person name="Pandey M."/>
            <person name="Agarwal S."/>
            <person name="Srivastava S."/>
            <person name="Singh M."/>
            <person name="Iquebal M.A."/>
            <person name="Jaiswal S."/>
            <person name="Angadi U.B."/>
            <person name="Kumar N."/>
            <person name="Raza M."/>
            <person name="Shah T.M."/>
            <person name="Rai A."/>
            <person name="Jena J.K."/>
        </authorList>
    </citation>
    <scope>NUCLEOTIDE SEQUENCE [LARGE SCALE GENOMIC DNA]</scope>
    <source>
        <strain evidence="1">DASCIFA01</strain>
        <tissue evidence="1">Testis</tissue>
    </source>
</reference>
<evidence type="ECO:0000313" key="2">
    <source>
        <dbReference type="Proteomes" id="UP000290572"/>
    </source>
</evidence>
<dbReference type="STRING" id="84645.A0A498NCD6"/>
<organism evidence="1 2">
    <name type="scientific">Labeo rohita</name>
    <name type="common">Indian major carp</name>
    <name type="synonym">Cyprinus rohita</name>
    <dbReference type="NCBI Taxonomy" id="84645"/>
    <lineage>
        <taxon>Eukaryota</taxon>
        <taxon>Metazoa</taxon>
        <taxon>Chordata</taxon>
        <taxon>Craniata</taxon>
        <taxon>Vertebrata</taxon>
        <taxon>Euteleostomi</taxon>
        <taxon>Actinopterygii</taxon>
        <taxon>Neopterygii</taxon>
        <taxon>Teleostei</taxon>
        <taxon>Ostariophysi</taxon>
        <taxon>Cypriniformes</taxon>
        <taxon>Cyprinidae</taxon>
        <taxon>Labeoninae</taxon>
        <taxon>Labeonini</taxon>
        <taxon>Labeo</taxon>
    </lineage>
</organism>
<dbReference type="SUPFAM" id="SSF56436">
    <property type="entry name" value="C-type lectin-like"/>
    <property type="match status" value="1"/>
</dbReference>
<dbReference type="EMBL" id="QBIY01011586">
    <property type="protein sequence ID" value="RXN30353.1"/>
    <property type="molecule type" value="Genomic_DNA"/>
</dbReference>
<sequence>MEEELCYSTVIFKPNSNEKSDYIHMSKYNNILAQHTKEKATNLQLLADKQVLDQERARLMTWGEQMNTTLHLILKKSYFLVDIYCQSTENGVQCTPCPKKWIQNGSSCYYFYKDWPWKPWTESKEYCKRYGAQLAIIDSVEEQISWILDWTLFDRKYLGLDHWR</sequence>